<dbReference type="PANTHER" id="PTHR43591:SF24">
    <property type="entry name" value="2-METHOXY-6-POLYPRENYL-1,4-BENZOQUINOL METHYLASE, MITOCHONDRIAL"/>
    <property type="match status" value="1"/>
</dbReference>
<dbReference type="InterPro" id="IPR013216">
    <property type="entry name" value="Methyltransf_11"/>
</dbReference>
<protein>
    <submittedName>
        <fullName evidence="2">SAM-dependent methyltransferase</fullName>
    </submittedName>
</protein>
<dbReference type="PANTHER" id="PTHR43591">
    <property type="entry name" value="METHYLTRANSFERASE"/>
    <property type="match status" value="1"/>
</dbReference>
<evidence type="ECO:0000259" key="1">
    <source>
        <dbReference type="Pfam" id="PF08241"/>
    </source>
</evidence>
<dbReference type="GO" id="GO:0032259">
    <property type="term" value="P:methylation"/>
    <property type="evidence" value="ECO:0007669"/>
    <property type="project" value="UniProtKB-KW"/>
</dbReference>
<dbReference type="GO" id="GO:0008168">
    <property type="term" value="F:methyltransferase activity"/>
    <property type="evidence" value="ECO:0007669"/>
    <property type="project" value="UniProtKB-KW"/>
</dbReference>
<dbReference type="Pfam" id="PF08241">
    <property type="entry name" value="Methyltransf_11"/>
    <property type="match status" value="1"/>
</dbReference>
<sequence>MRDSADASARTPAYTHGYGTAVLDSHRARTAQNSAAQLLPHLRPGQQLLDVGSGAGTITADLARIVGPRDVTALEVSEESAEITRAELARQGLGAVQVLVGDAQALPLADDSVDVVHAHQVLQHLPDPVTAIAEARRVTRPGGIIALRDSDYEGFRWYPEVPAIDRWLTLYLRAARANGGTPDAGRRLLAWAHEAGLEDVTPGSSTWLHATPASRTAWAETLAGRLTAGPFADQLGSEGWAGAAEREAIAASLRAWAEDPDGWFSVLHGELLVRV</sequence>
<keyword evidence="2" id="KW-0808">Transferase</keyword>
<organism evidence="2 3">
    <name type="scientific">Brachybacterium fresconis</name>
    <dbReference type="NCBI Taxonomy" id="173363"/>
    <lineage>
        <taxon>Bacteria</taxon>
        <taxon>Bacillati</taxon>
        <taxon>Actinomycetota</taxon>
        <taxon>Actinomycetes</taxon>
        <taxon>Micrococcales</taxon>
        <taxon>Dermabacteraceae</taxon>
        <taxon>Brachybacterium</taxon>
    </lineage>
</organism>
<proteinExistence type="predicted"/>
<gene>
    <name evidence="2" type="ORF">JOF44_002263</name>
</gene>
<dbReference type="SUPFAM" id="SSF53335">
    <property type="entry name" value="S-adenosyl-L-methionine-dependent methyltransferases"/>
    <property type="match status" value="1"/>
</dbReference>
<keyword evidence="2" id="KW-0489">Methyltransferase</keyword>
<accession>A0ABS4YKN5</accession>
<keyword evidence="3" id="KW-1185">Reference proteome</keyword>
<comment type="caution">
    <text evidence="2">The sequence shown here is derived from an EMBL/GenBank/DDBJ whole genome shotgun (WGS) entry which is preliminary data.</text>
</comment>
<dbReference type="RefSeq" id="WP_209891196.1">
    <property type="nucleotide sequence ID" value="NZ_BAAAJV010000014.1"/>
</dbReference>
<dbReference type="InterPro" id="IPR029063">
    <property type="entry name" value="SAM-dependent_MTases_sf"/>
</dbReference>
<dbReference type="Gene3D" id="3.40.50.150">
    <property type="entry name" value="Vaccinia Virus protein VP39"/>
    <property type="match status" value="1"/>
</dbReference>
<name>A0ABS4YKN5_9MICO</name>
<reference evidence="2 3" key="1">
    <citation type="submission" date="2021-03" db="EMBL/GenBank/DDBJ databases">
        <title>Sequencing the genomes of 1000 actinobacteria strains.</title>
        <authorList>
            <person name="Klenk H.-P."/>
        </authorList>
    </citation>
    <scope>NUCLEOTIDE SEQUENCE [LARGE SCALE GENOMIC DNA]</scope>
    <source>
        <strain evidence="2 3">DSM 14564</strain>
    </source>
</reference>
<dbReference type="CDD" id="cd02440">
    <property type="entry name" value="AdoMet_MTases"/>
    <property type="match status" value="1"/>
</dbReference>
<dbReference type="Proteomes" id="UP000698222">
    <property type="component" value="Unassembled WGS sequence"/>
</dbReference>
<dbReference type="EMBL" id="JAGIOC010000001">
    <property type="protein sequence ID" value="MBP2409360.1"/>
    <property type="molecule type" value="Genomic_DNA"/>
</dbReference>
<evidence type="ECO:0000313" key="2">
    <source>
        <dbReference type="EMBL" id="MBP2409360.1"/>
    </source>
</evidence>
<evidence type="ECO:0000313" key="3">
    <source>
        <dbReference type="Proteomes" id="UP000698222"/>
    </source>
</evidence>
<feature type="domain" description="Methyltransferase type 11" evidence="1">
    <location>
        <begin position="49"/>
        <end position="146"/>
    </location>
</feature>